<dbReference type="EnsemblPlants" id="MELO3C029384.2.1">
    <property type="protein sequence ID" value="MELO3C029384.2.1"/>
    <property type="gene ID" value="MELO3C029384.2"/>
</dbReference>
<accession>A0A9I9E6D9</accession>
<organism evidence="1">
    <name type="scientific">Cucumis melo</name>
    <name type="common">Muskmelon</name>
    <dbReference type="NCBI Taxonomy" id="3656"/>
    <lineage>
        <taxon>Eukaryota</taxon>
        <taxon>Viridiplantae</taxon>
        <taxon>Streptophyta</taxon>
        <taxon>Embryophyta</taxon>
        <taxon>Tracheophyta</taxon>
        <taxon>Spermatophyta</taxon>
        <taxon>Magnoliopsida</taxon>
        <taxon>eudicotyledons</taxon>
        <taxon>Gunneridae</taxon>
        <taxon>Pentapetalae</taxon>
        <taxon>rosids</taxon>
        <taxon>fabids</taxon>
        <taxon>Cucurbitales</taxon>
        <taxon>Cucurbitaceae</taxon>
        <taxon>Benincaseae</taxon>
        <taxon>Cucumis</taxon>
    </lineage>
</organism>
<dbReference type="AlphaFoldDB" id="A0A9I9E6D9"/>
<protein>
    <submittedName>
        <fullName evidence="1">Uncharacterized protein</fullName>
    </submittedName>
</protein>
<reference evidence="1" key="1">
    <citation type="submission" date="2023-03" db="UniProtKB">
        <authorList>
            <consortium name="EnsemblPlants"/>
        </authorList>
    </citation>
    <scope>IDENTIFICATION</scope>
</reference>
<dbReference type="Gramene" id="MELO3C029384.2.1">
    <property type="protein sequence ID" value="MELO3C029384.2.1"/>
    <property type="gene ID" value="MELO3C029384.2"/>
</dbReference>
<evidence type="ECO:0000313" key="1">
    <source>
        <dbReference type="EnsemblPlants" id="MELO3C029384.2.1"/>
    </source>
</evidence>
<proteinExistence type="predicted"/>
<sequence>MEFSRTVFNLANEGLESRTMELGFDCGAFSLEDDLDFRGGLSPWIPKSLGLGEEDGSGSGRWVSRKIRFLGCIKCFILQKWKLRDRKSEDEEDERARENGR</sequence>
<name>A0A9I9E6D9_CUCME</name>